<name>A0A137PE16_CONC2</name>
<feature type="domain" description="Type I restriction enzyme R protein N-terminal" evidence="1">
    <location>
        <begin position="51"/>
        <end position="110"/>
    </location>
</feature>
<dbReference type="AlphaFoldDB" id="A0A137PE16"/>
<accession>A0A137PE16</accession>
<dbReference type="Pfam" id="PF13588">
    <property type="entry name" value="HSDR_N_2"/>
    <property type="match status" value="1"/>
</dbReference>
<reference evidence="2 3" key="1">
    <citation type="journal article" date="2015" name="Genome Biol. Evol.">
        <title>Phylogenomic analyses indicate that early fungi evolved digesting cell walls of algal ancestors of land plants.</title>
        <authorList>
            <person name="Chang Y."/>
            <person name="Wang S."/>
            <person name="Sekimoto S."/>
            <person name="Aerts A.L."/>
            <person name="Choi C."/>
            <person name="Clum A."/>
            <person name="LaButti K.M."/>
            <person name="Lindquist E.A."/>
            <person name="Yee Ngan C."/>
            <person name="Ohm R.A."/>
            <person name="Salamov A.A."/>
            <person name="Grigoriev I.V."/>
            <person name="Spatafora J.W."/>
            <person name="Berbee M.L."/>
        </authorList>
    </citation>
    <scope>NUCLEOTIDE SEQUENCE [LARGE SCALE GENOMIC DNA]</scope>
    <source>
        <strain evidence="2 3">NRRL 28638</strain>
    </source>
</reference>
<dbReference type="InterPro" id="IPR029464">
    <property type="entry name" value="HSDR_N"/>
</dbReference>
<organism evidence="2 3">
    <name type="scientific">Conidiobolus coronatus (strain ATCC 28846 / CBS 209.66 / NRRL 28638)</name>
    <name type="common">Delacroixia coronata</name>
    <dbReference type="NCBI Taxonomy" id="796925"/>
    <lineage>
        <taxon>Eukaryota</taxon>
        <taxon>Fungi</taxon>
        <taxon>Fungi incertae sedis</taxon>
        <taxon>Zoopagomycota</taxon>
        <taxon>Entomophthoromycotina</taxon>
        <taxon>Entomophthoromycetes</taxon>
        <taxon>Entomophthorales</taxon>
        <taxon>Ancylistaceae</taxon>
        <taxon>Conidiobolus</taxon>
    </lineage>
</organism>
<evidence type="ECO:0000313" key="2">
    <source>
        <dbReference type="EMBL" id="KXN73212.1"/>
    </source>
</evidence>
<gene>
    <name evidence="2" type="ORF">CONCODRAFT_68469</name>
</gene>
<evidence type="ECO:0000313" key="3">
    <source>
        <dbReference type="Proteomes" id="UP000070444"/>
    </source>
</evidence>
<dbReference type="EMBL" id="KQ964440">
    <property type="protein sequence ID" value="KXN73212.1"/>
    <property type="molecule type" value="Genomic_DNA"/>
</dbReference>
<keyword evidence="3" id="KW-1185">Reference proteome</keyword>
<sequence length="149" mass="17544">MDELLDIQRYSEEQQYEAFVAKFAQEIIRRSNKIWSNGYVSVQECPIRHFNVDAEVKRTDVIVYVKRNRKVILIIECKVDQEDFDEGEVQLESYMIETKCRRGILMNAKLAREYEYIPGSRQRPYQVGSDVNLTNVPGIQTLIEFINES</sequence>
<proteinExistence type="predicted"/>
<evidence type="ECO:0000259" key="1">
    <source>
        <dbReference type="Pfam" id="PF13588"/>
    </source>
</evidence>
<dbReference type="Proteomes" id="UP000070444">
    <property type="component" value="Unassembled WGS sequence"/>
</dbReference>
<dbReference type="OrthoDB" id="10547495at2759"/>
<protein>
    <recommendedName>
        <fullName evidence="1">Type I restriction enzyme R protein N-terminal domain-containing protein</fullName>
    </recommendedName>
</protein>